<dbReference type="InterPro" id="IPR002737">
    <property type="entry name" value="MEMO1_fam"/>
</dbReference>
<dbReference type="Proteomes" id="UP000266287">
    <property type="component" value="Unassembled WGS sequence"/>
</dbReference>
<proteinExistence type="inferred from homology"/>
<dbReference type="PANTHER" id="PTHR11060">
    <property type="entry name" value="PROTEIN MEMO1"/>
    <property type="match status" value="1"/>
</dbReference>
<evidence type="ECO:0000256" key="2">
    <source>
        <dbReference type="HAMAP-Rule" id="MF_00055"/>
    </source>
</evidence>
<dbReference type="NCBIfam" id="NF001987">
    <property type="entry name" value="PRK00782.1"/>
    <property type="match status" value="1"/>
</dbReference>
<dbReference type="SUPFAM" id="SSF53213">
    <property type="entry name" value="LigB-like"/>
    <property type="match status" value="1"/>
</dbReference>
<accession>A0A399FV49</accession>
<dbReference type="AlphaFoldDB" id="A0A399FV49"/>
<gene>
    <name evidence="3" type="primary">amrB</name>
    <name evidence="3" type="ORF">B9J77_02975</name>
</gene>
<dbReference type="PANTHER" id="PTHR11060:SF0">
    <property type="entry name" value="PROTEIN MEMO1"/>
    <property type="match status" value="1"/>
</dbReference>
<sequence length="270" mass="29216">MSRGMKREAAFAGQFYPASMESLEGQIRAFTEAEVAREEVAGAVVPHAGYIYSGKVAGAVYARITLPRLFVIIGPNHTGKGYPFSLMSDGIWKTPSGEVAIDAELAEKILANSKNLKADDKAHMYEHSIEVQLPFLQYYTKKFCFVPIILAHGDFATYYEIGCAIASAVKGGEKVLIIASSDLSHYEPREVARRKDSRVIDAILSLDGERLLKTVKDLEVSMCGYGPVVTMLSAAKALGATEAELIQYATSDETSGDSSTVVGYTGIIVK</sequence>
<dbReference type="Pfam" id="PF01875">
    <property type="entry name" value="Memo"/>
    <property type="match status" value="1"/>
</dbReference>
<dbReference type="CDD" id="cd07361">
    <property type="entry name" value="MEMO_like"/>
    <property type="match status" value="1"/>
</dbReference>
<name>A0A399FV49_UNCN2</name>
<comment type="caution">
    <text evidence="3">The sequence shown here is derived from an EMBL/GenBank/DDBJ whole genome shotgun (WGS) entry which is preliminary data.</text>
</comment>
<comment type="similarity">
    <text evidence="1 2">Belongs to the MEMO1 family.</text>
</comment>
<evidence type="ECO:0000256" key="1">
    <source>
        <dbReference type="ARBA" id="ARBA00006315"/>
    </source>
</evidence>
<evidence type="ECO:0000313" key="4">
    <source>
        <dbReference type="Proteomes" id="UP000266287"/>
    </source>
</evidence>
<dbReference type="HAMAP" id="MF_00055">
    <property type="entry name" value="MEMO1"/>
    <property type="match status" value="1"/>
</dbReference>
<reference evidence="3 4" key="1">
    <citation type="submission" date="2018-08" db="EMBL/GenBank/DDBJ databases">
        <title>Draft genome of candidate division NPL-UPA2 bacterium Unc8 that adapted to ultra-basic serpentinizing groundwater.</title>
        <authorList>
            <person name="Ishii S."/>
            <person name="Suzuki S."/>
            <person name="Nealson K.H."/>
        </authorList>
    </citation>
    <scope>NUCLEOTIDE SEQUENCE [LARGE SCALE GENOMIC DNA]</scope>
    <source>
        <strain evidence="3">Unc8</strain>
    </source>
</reference>
<dbReference type="Gene3D" id="3.40.830.10">
    <property type="entry name" value="LigB-like"/>
    <property type="match status" value="1"/>
</dbReference>
<organism evidence="3 4">
    <name type="scientific">candidate division NPL-UPA2 bacterium Unc8</name>
    <dbReference type="NCBI Taxonomy" id="1980939"/>
    <lineage>
        <taxon>Bacteria</taxon>
    </lineage>
</organism>
<evidence type="ECO:0000313" key="3">
    <source>
        <dbReference type="EMBL" id="RII00265.1"/>
    </source>
</evidence>
<protein>
    <recommendedName>
        <fullName evidence="2">MEMO1 family protein B9J77_02975</fullName>
    </recommendedName>
</protein>
<dbReference type="EMBL" id="NDHY01000005">
    <property type="protein sequence ID" value="RII00265.1"/>
    <property type="molecule type" value="Genomic_DNA"/>
</dbReference>
<dbReference type="NCBIfam" id="TIGR04336">
    <property type="entry name" value="AmmeMemoSam_B"/>
    <property type="match status" value="1"/>
</dbReference>